<accession>A0A125YTS3</accession>
<reference evidence="13" key="4">
    <citation type="journal article" date="2015" name="PLoS ONE">
        <title>Comprehensive Evaluation of Toxoplasma gondii VEG and Neospora caninum LIV Genomes with Tachyzoite Stage Transcriptome and Proteome Defines Novel Transcript Features.</title>
        <authorList>
            <person name="Ramaprasad A."/>
            <person name="Mourier T."/>
            <person name="Naeem R."/>
            <person name="Malas T.B."/>
            <person name="Moussa E."/>
            <person name="Panigrahi A."/>
            <person name="Vermont S.J."/>
            <person name="Otto T.D."/>
            <person name="Wastling J."/>
            <person name="Pain A."/>
        </authorList>
    </citation>
    <scope>NUCLEOTIDE SEQUENCE</scope>
    <source>
        <strain evidence="13">VEG</strain>
    </source>
</reference>
<evidence type="ECO:0000313" key="15">
    <source>
        <dbReference type="Proteomes" id="UP000002226"/>
    </source>
</evidence>
<dbReference type="SMART" id="SM00184">
    <property type="entry name" value="RING"/>
    <property type="match status" value="1"/>
</dbReference>
<feature type="compositionally biased region" description="Basic and acidic residues" evidence="11">
    <location>
        <begin position="1266"/>
        <end position="1278"/>
    </location>
</feature>
<comment type="subcellular location">
    <subcellularLocation>
        <location evidence="1">Membrane</location>
        <topology evidence="1">Single-pass membrane protein</topology>
    </subcellularLocation>
</comment>
<feature type="compositionally biased region" description="Basic and acidic residues" evidence="11">
    <location>
        <begin position="1504"/>
        <end position="1540"/>
    </location>
</feature>
<dbReference type="EMBL" id="LN714502">
    <property type="protein sequence ID" value="CEL78832.1"/>
    <property type="molecule type" value="Genomic_DNA"/>
</dbReference>
<feature type="region of interest" description="Disordered" evidence="11">
    <location>
        <begin position="1487"/>
        <end position="1719"/>
    </location>
</feature>
<feature type="compositionally biased region" description="Polar residues" evidence="11">
    <location>
        <begin position="1457"/>
        <end position="1474"/>
    </location>
</feature>
<dbReference type="PANTHER" id="PTHR46913:SF1">
    <property type="entry name" value="RING-H2 FINGER PROTEIN ATL16"/>
    <property type="match status" value="1"/>
</dbReference>
<evidence type="ECO:0000256" key="1">
    <source>
        <dbReference type="ARBA" id="ARBA00004167"/>
    </source>
</evidence>
<feature type="compositionally biased region" description="Basic and acidic residues" evidence="11">
    <location>
        <begin position="269"/>
        <end position="288"/>
    </location>
</feature>
<dbReference type="STRING" id="432359.A0A125YTS3"/>
<protein>
    <submittedName>
        <fullName evidence="14">Zinc finger, C3HC4 type (RING finger) domain-containing protein</fullName>
    </submittedName>
</protein>
<feature type="compositionally biased region" description="Basic and acidic residues" evidence="11">
    <location>
        <begin position="1606"/>
        <end position="1626"/>
    </location>
</feature>
<feature type="region of interest" description="Disordered" evidence="11">
    <location>
        <begin position="910"/>
        <end position="1080"/>
    </location>
</feature>
<dbReference type="InterPro" id="IPR044600">
    <property type="entry name" value="ATL1/ATL16-like"/>
</dbReference>
<feature type="compositionally biased region" description="Low complexity" evidence="11">
    <location>
        <begin position="1113"/>
        <end position="1204"/>
    </location>
</feature>
<dbReference type="SUPFAM" id="SSF57850">
    <property type="entry name" value="RING/U-box"/>
    <property type="match status" value="1"/>
</dbReference>
<dbReference type="EMBL" id="AAYL02000522">
    <property type="protein sequence ID" value="ESS28079.1"/>
    <property type="molecule type" value="Genomic_DNA"/>
</dbReference>
<reference evidence="14" key="1">
    <citation type="submission" date="2007-03" db="EMBL/GenBank/DDBJ databases">
        <authorList>
            <person name="Paulsen I."/>
        </authorList>
    </citation>
    <scope>NUCLEOTIDE SEQUENCE</scope>
    <source>
        <strain evidence="14">VEG</strain>
    </source>
</reference>
<dbReference type="GO" id="GO:0008270">
    <property type="term" value="F:zinc ion binding"/>
    <property type="evidence" value="ECO:0007669"/>
    <property type="project" value="UniProtKB-KW"/>
</dbReference>
<dbReference type="InterPro" id="IPR013083">
    <property type="entry name" value="Znf_RING/FYVE/PHD"/>
</dbReference>
<feature type="region of interest" description="Disordered" evidence="11">
    <location>
        <begin position="144"/>
        <end position="188"/>
    </location>
</feature>
<organism evidence="14 15">
    <name type="scientific">Toxoplasma gondii (strain ATCC 50861 / VEG)</name>
    <dbReference type="NCBI Taxonomy" id="432359"/>
    <lineage>
        <taxon>Eukaryota</taxon>
        <taxon>Sar</taxon>
        <taxon>Alveolata</taxon>
        <taxon>Apicomplexa</taxon>
        <taxon>Conoidasida</taxon>
        <taxon>Coccidia</taxon>
        <taxon>Eucoccidiorida</taxon>
        <taxon>Eimeriorina</taxon>
        <taxon>Sarcocystidae</taxon>
        <taxon>Toxoplasma</taxon>
    </lineage>
</organism>
<keyword evidence="6 10" id="KW-0863">Zinc-finger</keyword>
<keyword evidence="7" id="KW-0862">Zinc</keyword>
<dbReference type="Gene3D" id="3.30.40.10">
    <property type="entry name" value="Zinc/RING finger domain, C3HC4 (zinc finger)"/>
    <property type="match status" value="1"/>
</dbReference>
<feature type="region of interest" description="Disordered" evidence="11">
    <location>
        <begin position="409"/>
        <end position="592"/>
    </location>
</feature>
<evidence type="ECO:0000256" key="5">
    <source>
        <dbReference type="ARBA" id="ARBA00022723"/>
    </source>
</evidence>
<keyword evidence="4" id="KW-0812">Transmembrane</keyword>
<feature type="compositionally biased region" description="Basic and acidic residues" evidence="11">
    <location>
        <begin position="699"/>
        <end position="726"/>
    </location>
</feature>
<evidence type="ECO:0000256" key="9">
    <source>
        <dbReference type="ARBA" id="ARBA00023136"/>
    </source>
</evidence>
<feature type="region of interest" description="Disordered" evidence="11">
    <location>
        <begin position="642"/>
        <end position="663"/>
    </location>
</feature>
<keyword evidence="8" id="KW-1133">Transmembrane helix</keyword>
<dbReference type="PANTHER" id="PTHR46913">
    <property type="entry name" value="RING-H2 FINGER PROTEIN ATL16"/>
    <property type="match status" value="1"/>
</dbReference>
<evidence type="ECO:0000256" key="8">
    <source>
        <dbReference type="ARBA" id="ARBA00022989"/>
    </source>
</evidence>
<dbReference type="PaxDb" id="5811-TGME49_077740"/>
<keyword evidence="3" id="KW-0808">Transferase</keyword>
<feature type="compositionally biased region" description="Low complexity" evidence="11">
    <location>
        <begin position="161"/>
        <end position="170"/>
    </location>
</feature>
<keyword evidence="5" id="KW-0479">Metal-binding</keyword>
<dbReference type="Proteomes" id="UP000002226">
    <property type="component" value="Unassembled WGS sequence"/>
</dbReference>
<accession>A0A0F7VG53</accession>
<feature type="compositionally biased region" description="Basic and acidic residues" evidence="11">
    <location>
        <begin position="1387"/>
        <end position="1405"/>
    </location>
</feature>
<feature type="compositionally biased region" description="Low complexity" evidence="11">
    <location>
        <begin position="1237"/>
        <end position="1253"/>
    </location>
</feature>
<feature type="region of interest" description="Disordered" evidence="11">
    <location>
        <begin position="1348"/>
        <end position="1425"/>
    </location>
</feature>
<dbReference type="VEuPathDB" id="ToxoDB:TGVEG_277740"/>
<dbReference type="GO" id="GO:0016740">
    <property type="term" value="F:transferase activity"/>
    <property type="evidence" value="ECO:0007669"/>
    <property type="project" value="UniProtKB-KW"/>
</dbReference>
<feature type="region of interest" description="Disordered" evidence="11">
    <location>
        <begin position="1092"/>
        <end position="1205"/>
    </location>
</feature>
<dbReference type="GO" id="GO:0016567">
    <property type="term" value="P:protein ubiquitination"/>
    <property type="evidence" value="ECO:0007669"/>
    <property type="project" value="InterPro"/>
</dbReference>
<evidence type="ECO:0000256" key="2">
    <source>
        <dbReference type="ARBA" id="ARBA00004906"/>
    </source>
</evidence>
<name>A0A125YTS3_TOXGV</name>
<dbReference type="OrthoDB" id="1302410at2759"/>
<feature type="region of interest" description="Disordered" evidence="11">
    <location>
        <begin position="1754"/>
        <end position="1777"/>
    </location>
</feature>
<dbReference type="OMA" id="FVRPASM"/>
<evidence type="ECO:0000256" key="7">
    <source>
        <dbReference type="ARBA" id="ARBA00022833"/>
    </source>
</evidence>
<dbReference type="SMART" id="SM00744">
    <property type="entry name" value="RINGv"/>
    <property type="match status" value="1"/>
</dbReference>
<keyword evidence="9" id="KW-0472">Membrane</keyword>
<dbReference type="eggNOG" id="ENOG502RSWK">
    <property type="taxonomic scope" value="Eukaryota"/>
</dbReference>
<feature type="compositionally biased region" description="Low complexity" evidence="11">
    <location>
        <begin position="945"/>
        <end position="1050"/>
    </location>
</feature>
<gene>
    <name evidence="13" type="ORF">BN1205_028490</name>
    <name evidence="14" type="ORF">TGVEG_277740</name>
</gene>
<evidence type="ECO:0000313" key="13">
    <source>
        <dbReference type="EMBL" id="CEL78832.1"/>
    </source>
</evidence>
<feature type="compositionally biased region" description="Low complexity" evidence="11">
    <location>
        <begin position="1060"/>
        <end position="1080"/>
    </location>
</feature>
<feature type="domain" description="RING-type" evidence="12">
    <location>
        <begin position="855"/>
        <end position="896"/>
    </location>
</feature>
<dbReference type="PROSITE" id="PS50089">
    <property type="entry name" value="ZF_RING_2"/>
    <property type="match status" value="1"/>
</dbReference>
<proteinExistence type="predicted"/>
<comment type="pathway">
    <text evidence="2">Protein modification; protein ubiquitination.</text>
</comment>
<evidence type="ECO:0000256" key="11">
    <source>
        <dbReference type="SAM" id="MobiDB-lite"/>
    </source>
</evidence>
<reference evidence="14" key="3">
    <citation type="submission" date="2013-08" db="EMBL/GenBank/DDBJ databases">
        <authorList>
            <person name="Sibley D."/>
            <person name="Venepally P."/>
            <person name="Karamycheva S."/>
            <person name="Hadjithomas M."/>
            <person name="Khan A."/>
            <person name="Brunk B."/>
            <person name="Roos D."/>
            <person name="Caler E."/>
            <person name="Lorenzi H."/>
        </authorList>
    </citation>
    <scope>NUCLEOTIDE SEQUENCE</scope>
    <source>
        <strain evidence="14">VEG</strain>
    </source>
</reference>
<dbReference type="CDD" id="cd16467">
    <property type="entry name" value="RING-H2_RNF6-like"/>
    <property type="match status" value="1"/>
</dbReference>
<feature type="compositionally biased region" description="Basic and acidic residues" evidence="11">
    <location>
        <begin position="494"/>
        <end position="523"/>
    </location>
</feature>
<feature type="compositionally biased region" description="Acidic residues" evidence="11">
    <location>
        <begin position="1627"/>
        <end position="1710"/>
    </location>
</feature>
<feature type="region of interest" description="Disordered" evidence="11">
    <location>
        <begin position="247"/>
        <end position="347"/>
    </location>
</feature>
<feature type="region of interest" description="Disordered" evidence="11">
    <location>
        <begin position="698"/>
        <end position="731"/>
    </location>
</feature>
<dbReference type="InterPro" id="IPR011016">
    <property type="entry name" value="Znf_RING-CH"/>
</dbReference>
<evidence type="ECO:0000256" key="3">
    <source>
        <dbReference type="ARBA" id="ARBA00022679"/>
    </source>
</evidence>
<evidence type="ECO:0000256" key="6">
    <source>
        <dbReference type="ARBA" id="ARBA00022771"/>
    </source>
</evidence>
<feature type="compositionally biased region" description="Basic and acidic residues" evidence="11">
    <location>
        <begin position="451"/>
        <end position="471"/>
    </location>
</feature>
<feature type="compositionally biased region" description="Basic and acidic residues" evidence="11">
    <location>
        <begin position="1754"/>
        <end position="1764"/>
    </location>
</feature>
<reference evidence="15" key="2">
    <citation type="submission" date="2008-03" db="EMBL/GenBank/DDBJ databases">
        <title>Annotation of Toxoplasma gondii VEG.</title>
        <authorList>
            <person name="Lorenzi H."/>
            <person name="Inman J."/>
            <person name="Amedeo P."/>
            <person name="Brunk B."/>
            <person name="Roos D."/>
            <person name="Caler E."/>
        </authorList>
    </citation>
    <scope>NUCLEOTIDE SEQUENCE [LARGE SCALE GENOMIC DNA]</scope>
    <source>
        <strain evidence="15">ATCC 50861 / VEG</strain>
    </source>
</reference>
<feature type="compositionally biased region" description="Basic and acidic residues" evidence="11">
    <location>
        <begin position="1355"/>
        <end position="1364"/>
    </location>
</feature>
<dbReference type="InterPro" id="IPR001841">
    <property type="entry name" value="Znf_RING"/>
</dbReference>
<feature type="region of interest" description="Disordered" evidence="11">
    <location>
        <begin position="1232"/>
        <end position="1323"/>
    </location>
</feature>
<evidence type="ECO:0000313" key="14">
    <source>
        <dbReference type="EMBL" id="ESS28079.1"/>
    </source>
</evidence>
<feature type="compositionally biased region" description="Polar residues" evidence="11">
    <location>
        <begin position="910"/>
        <end position="939"/>
    </location>
</feature>
<feature type="region of interest" description="Disordered" evidence="11">
    <location>
        <begin position="1449"/>
        <end position="1474"/>
    </location>
</feature>
<evidence type="ECO:0000256" key="4">
    <source>
        <dbReference type="ARBA" id="ARBA00022692"/>
    </source>
</evidence>
<dbReference type="Pfam" id="PF13639">
    <property type="entry name" value="zf-RING_2"/>
    <property type="match status" value="1"/>
</dbReference>
<feature type="compositionally biased region" description="Polar residues" evidence="11">
    <location>
        <begin position="1563"/>
        <end position="1573"/>
    </location>
</feature>
<feature type="compositionally biased region" description="Polar residues" evidence="11">
    <location>
        <begin position="144"/>
        <end position="154"/>
    </location>
</feature>
<keyword evidence="15" id="KW-1185">Reference proteome</keyword>
<dbReference type="GO" id="GO:0016020">
    <property type="term" value="C:membrane"/>
    <property type="evidence" value="ECO:0007669"/>
    <property type="project" value="UniProtKB-SubCell"/>
</dbReference>
<evidence type="ECO:0000259" key="12">
    <source>
        <dbReference type="PROSITE" id="PS50089"/>
    </source>
</evidence>
<sequence>MLPVAYMSTVPVAGVSHAAAASEQPASTVVAESAYPAFLSSLEPTASSSFPGVSLASVASAHLVASSATLVRSNSLQAQSNASSAAPYASHASGWGVSRRSVGGSAYTQPIVSSGDSVASTSLLPGRRASVGFSFAPAAVAPTRQMSVQSGNSDGSRRRSASSASPPSTEASRRLSTGAGEDAGARASRLDSQVVWTPLQTPLEFVEVNRGRRRRSAACASHSNSICSRTRHEVALQAVASPVFPVIQQGPRDRSNDGQLVRHAVRRSSARDSVRDRSLASEDREGNRRLSAGPGSSISGTLRSRRVSVDSALSAQASHASGRVRNPSRSRLPHEQNHVSSSLPPLPPLGLGMSSGLIHASASPSGPAFCLISHRPVPSSLTSLSSSVAPLHASLHFQSVEDRRQMCARAAEARANGGGASEEGARQDGRDPSVLSVVPAESVPRLAEVSSETRDSRERRLPRDTEGDAHGARILRRRIQMQTPAAALLAAAEASREDPRRQSGETGGRGESRRNSREREASSRQRSHASRRRSGEARGPLGIIGGHSQGASVSPRPPAETTSLHNVPHPTAPLRNSIPPAPTQVALSSGPGAVAQRVYEPSGGTSRFRRHSVMSASGASTLSRLAGGAGWSPAPVASQAFPEASAADVRSSEASPSVPDRQEPRSLGALLYPFFGFPDGPWRHLQETHMHAVLAAHAEASDHAEPRRRESRDPATSRGEERRSREAPLSQVQRMFVNQEGGFSLLPVASQRSAMRGALTDRGVVATEDAGEGSGVDFAPVAFLPAFTVVSDGSVVVESHPPEQFVHVRHALVPGAHADVESQQRGLSPRILQWLPEEAFDSRLGARMREDLRECPICRMEYEDAERLRRLPCLHAFHSECVERWLREHTSCPLCRFEVLNGLRWDVVSTPSTSRQRSGSTPANLASSGRSPGASVSNPTPSPSPGAVSQSSSSPDASSSSSSGASSSSSSGASSSPSSSGVSSSSSVASSSSSVASSSSSSVASSSSSSVASSSGVSSSGGLSSSCAASSSRAASYVSSSASSNSPVASTVPGGQRGETSVVDTDSVSVFSSSSPSAPSASLLYFVRPASMNIPQSPRSPVSIKDQGESTCLPSSASTSVTSVSSSSSLSSSTSVTSVSSSSSLSSSTSVTSVSFSSSLSSSTSSSPSSSSLSSSTSSSHSSSSLLASPASSSSLSSSSSSASNVFLDTRTVTPAASVAWAQMKMSWELDRPASPEPLASSSESRSSSSPSLKRGGETAVSPVCEKAEESRVAREETEVASAEEGGRSEPSSLSVHASVDLGPPQAFQSSNGDAFSLYPPGDQRHVEDAAAEISSCPSIATEHLSLSLSSADHSPLEAREVSRHPTAHAVTSTLERSTRLAVKRQTRGEERGERGEKEREERHLGSSPGGSTEGKSSANVEKRGKEKALLEVRVAARNAVECSSSVLLLEKEPEDSTLTQRLSSDSSASWGTSLVQRYVRPSTLPQRFMRSRPCPPAAVLLSPREEESLEREANAKIEKPHDSRGQDSFQRGEEDTRREAHARKAFQSQAGDPSEARKDETTSLQCSCSGIDSTGKFLNMQYTRTEEDDETEEEEEYEGEEVDDEAARGDEVDGGDYEKEVYDEQGREDEADEEEYGDEEVYDEQGREDEADEEEYGDEEVYDEQGREDEADEEEYGDEEVYVEQGREDDADGEDDEDDEEECDEEESEREPAETFGKGRLVGYPVSWAIDSEKIKSESNIFSLACSPSHLSLEKAHRRDSVSHQRAVSSYRREER</sequence>
<evidence type="ECO:0000256" key="10">
    <source>
        <dbReference type="PROSITE-ProRule" id="PRU00175"/>
    </source>
</evidence>
<feature type="compositionally biased region" description="Acidic residues" evidence="11">
    <location>
        <begin position="1587"/>
        <end position="1605"/>
    </location>
</feature>